<evidence type="ECO:0000313" key="4">
    <source>
        <dbReference type="Proteomes" id="UP000251647"/>
    </source>
</evidence>
<dbReference type="InterPro" id="IPR016092">
    <property type="entry name" value="ATAP"/>
</dbReference>
<dbReference type="InterPro" id="IPR000361">
    <property type="entry name" value="ATAP_core_dom"/>
</dbReference>
<dbReference type="OrthoDB" id="9801228at2"/>
<dbReference type="Pfam" id="PF01521">
    <property type="entry name" value="Fe-S_biosyn"/>
    <property type="match status" value="1"/>
</dbReference>
<dbReference type="GO" id="GO:0016226">
    <property type="term" value="P:iron-sulfur cluster assembly"/>
    <property type="evidence" value="ECO:0007669"/>
    <property type="project" value="InterPro"/>
</dbReference>
<sequence length="122" mass="13411">MSNNKKSVTEFNFADITWKGITATPAAAERIISLSKNNKEVRFSVKISGCTGYAYVIEQLTVIEEQDVSFNSHGALFYVALSAMPMLDGTEIDFVKQGLNQSFVYHNPNVKTECGCGESFGI</sequence>
<dbReference type="InterPro" id="IPR035903">
    <property type="entry name" value="HesB-like_dom_sf"/>
</dbReference>
<reference evidence="3 4" key="1">
    <citation type="submission" date="2018-06" db="EMBL/GenBank/DDBJ databases">
        <authorList>
            <consortium name="Pathogen Informatics"/>
            <person name="Doyle S."/>
        </authorList>
    </citation>
    <scope>NUCLEOTIDE SEQUENCE [LARGE SCALE GENOMIC DNA]</scope>
    <source>
        <strain evidence="3 4">NCTC11647</strain>
    </source>
</reference>
<dbReference type="InterPro" id="IPR017870">
    <property type="entry name" value="FeS_cluster_insertion_CS"/>
</dbReference>
<dbReference type="InterPro" id="IPR050322">
    <property type="entry name" value="Fe-S_cluster_asmbl/transfer"/>
</dbReference>
<feature type="domain" description="Core" evidence="2">
    <location>
        <begin position="21"/>
        <end position="118"/>
    </location>
</feature>
<dbReference type="GO" id="GO:0005829">
    <property type="term" value="C:cytosol"/>
    <property type="evidence" value="ECO:0007669"/>
    <property type="project" value="TreeGrafter"/>
</dbReference>
<evidence type="ECO:0000313" key="3">
    <source>
        <dbReference type="EMBL" id="SPY43850.1"/>
    </source>
</evidence>
<accession>A0A2T3QHW2</accession>
<dbReference type="Proteomes" id="UP000251647">
    <property type="component" value="Unassembled WGS sequence"/>
</dbReference>
<evidence type="ECO:0000256" key="1">
    <source>
        <dbReference type="ARBA" id="ARBA00006718"/>
    </source>
</evidence>
<dbReference type="RefSeq" id="WP_036765721.1">
    <property type="nucleotide sequence ID" value="NZ_PYOG01000017.1"/>
</dbReference>
<dbReference type="SUPFAM" id="SSF89360">
    <property type="entry name" value="HesB-like domain"/>
    <property type="match status" value="1"/>
</dbReference>
<proteinExistence type="inferred from homology"/>
<dbReference type="PANTHER" id="PTHR10072">
    <property type="entry name" value="IRON-SULFUR CLUSTER ASSEMBLY PROTEIN"/>
    <property type="match status" value="1"/>
</dbReference>
<dbReference type="NCBIfam" id="TIGR00049">
    <property type="entry name" value="iron-sulfur cluster assembly accessory protein"/>
    <property type="match status" value="1"/>
</dbReference>
<evidence type="ECO:0000259" key="2">
    <source>
        <dbReference type="Pfam" id="PF01521"/>
    </source>
</evidence>
<gene>
    <name evidence="3" type="primary">sufA</name>
    <name evidence="3" type="ORF">NCTC11647_02783</name>
</gene>
<name>A0A2T3QHW2_PHODM</name>
<dbReference type="PANTHER" id="PTHR10072:SF47">
    <property type="entry name" value="PROTEIN SUFA"/>
    <property type="match status" value="1"/>
</dbReference>
<protein>
    <submittedName>
        <fullName evidence="3">Iron-sulfur cluster assembly scaffold protein</fullName>
    </submittedName>
</protein>
<dbReference type="EMBL" id="UATL01000005">
    <property type="protein sequence ID" value="SPY43850.1"/>
    <property type="molecule type" value="Genomic_DNA"/>
</dbReference>
<comment type="similarity">
    <text evidence="1">Belongs to the HesB/IscA family.</text>
</comment>
<dbReference type="AlphaFoldDB" id="A0A2T3QHW2"/>
<dbReference type="Gene3D" id="2.60.300.12">
    <property type="entry name" value="HesB-like domain"/>
    <property type="match status" value="1"/>
</dbReference>
<dbReference type="PROSITE" id="PS01152">
    <property type="entry name" value="HESB"/>
    <property type="match status" value="1"/>
</dbReference>
<dbReference type="GO" id="GO:0051537">
    <property type="term" value="F:2 iron, 2 sulfur cluster binding"/>
    <property type="evidence" value="ECO:0007669"/>
    <property type="project" value="UniProtKB-ARBA"/>
</dbReference>
<organism evidence="3 4">
    <name type="scientific">Photobacterium damselae</name>
    <dbReference type="NCBI Taxonomy" id="38293"/>
    <lineage>
        <taxon>Bacteria</taxon>
        <taxon>Pseudomonadati</taxon>
        <taxon>Pseudomonadota</taxon>
        <taxon>Gammaproteobacteria</taxon>
        <taxon>Vibrionales</taxon>
        <taxon>Vibrionaceae</taxon>
        <taxon>Photobacterium</taxon>
    </lineage>
</organism>